<evidence type="ECO:0000256" key="6">
    <source>
        <dbReference type="ARBA" id="ARBA00022989"/>
    </source>
</evidence>
<dbReference type="SUPFAM" id="SSF53448">
    <property type="entry name" value="Nucleotide-diphospho-sugar transferases"/>
    <property type="match status" value="1"/>
</dbReference>
<dbReference type="GO" id="GO:0005886">
    <property type="term" value="C:plasma membrane"/>
    <property type="evidence" value="ECO:0007669"/>
    <property type="project" value="UniProtKB-SubCell"/>
</dbReference>
<reference evidence="11 12" key="1">
    <citation type="submission" date="2018-12" db="EMBL/GenBank/DDBJ databases">
        <title>Genome Sequence of Candidatus Viridilinea halotolerans isolated from saline sulfide-rich spring.</title>
        <authorList>
            <person name="Grouzdev D.S."/>
            <person name="Burganskaya E.I."/>
            <person name="Krutkina M.S."/>
            <person name="Sukhacheva M.V."/>
            <person name="Gorlenko V.M."/>
        </authorList>
    </citation>
    <scope>NUCLEOTIDE SEQUENCE [LARGE SCALE GENOMIC DNA]</scope>
    <source>
        <strain evidence="11">Chok-6</strain>
    </source>
</reference>
<organism evidence="11 12">
    <name type="scientific">Candidatus Viridilinea halotolerans</name>
    <dbReference type="NCBI Taxonomy" id="2491704"/>
    <lineage>
        <taxon>Bacteria</taxon>
        <taxon>Bacillati</taxon>
        <taxon>Chloroflexota</taxon>
        <taxon>Chloroflexia</taxon>
        <taxon>Chloroflexales</taxon>
        <taxon>Chloroflexineae</taxon>
        <taxon>Oscillochloridaceae</taxon>
        <taxon>Candidatus Viridilinea</taxon>
    </lineage>
</organism>
<keyword evidence="2" id="KW-1003">Cell membrane</keyword>
<evidence type="ECO:0000256" key="8">
    <source>
        <dbReference type="ARBA" id="ARBA00038152"/>
    </source>
</evidence>
<feature type="transmembrane region" description="Helical" evidence="9">
    <location>
        <begin position="294"/>
        <end position="315"/>
    </location>
</feature>
<feature type="transmembrane region" description="Helical" evidence="9">
    <location>
        <begin position="327"/>
        <end position="352"/>
    </location>
</feature>
<dbReference type="PANTHER" id="PTHR48090:SF1">
    <property type="entry name" value="PROPHAGE BACTOPRENOL GLUCOSYL TRANSFERASE HOMOLOG"/>
    <property type="match status" value="1"/>
</dbReference>
<gene>
    <name evidence="11" type="ORF">EI684_09050</name>
</gene>
<dbReference type="Proteomes" id="UP000280307">
    <property type="component" value="Unassembled WGS sequence"/>
</dbReference>
<name>A0A426U1N9_9CHLR</name>
<keyword evidence="7 9" id="KW-0472">Membrane</keyword>
<evidence type="ECO:0000256" key="3">
    <source>
        <dbReference type="ARBA" id="ARBA00022676"/>
    </source>
</evidence>
<proteinExistence type="inferred from homology"/>
<evidence type="ECO:0000256" key="9">
    <source>
        <dbReference type="SAM" id="Phobius"/>
    </source>
</evidence>
<dbReference type="CDD" id="cd04187">
    <property type="entry name" value="DPM1_like_bac"/>
    <property type="match status" value="1"/>
</dbReference>
<evidence type="ECO:0000256" key="5">
    <source>
        <dbReference type="ARBA" id="ARBA00022692"/>
    </source>
</evidence>
<sequence>MPQKTPVVEDLNLRSAQPEAFTGIPTDDPQAALAFCRALAALTVHGQSGPPQPAWQADLTLPAQTVQVDLSVVVPAYNEEQNLPLLYERLVAALDVLDLSYELIFVNDGSSDRTLDLLRELAQRDPRVLAVDLARNFGHQVAVSAGLDQSRGRGVVVMDADLQDPPEVLPAFIAKWREGYEVVYAIREQRKEGPLKRMAYHSFYRLLKRVSQIDIPLDAGDFCVMDRRVVELLNAMPERNRFVRGIRSWVGFRQTGLAYERHARHAGKPKYTLSKLIYLALDGLVSFSFLPLRLISLTGVAVSFLSILIAIAYTIQKLTIGLSPPGFATLVVSIFFLAGIQLITIGVIGEYVGRIFEEVKRRPLYVVRKVWGRE</sequence>
<keyword evidence="4 11" id="KW-0808">Transferase</keyword>
<dbReference type="Pfam" id="PF00535">
    <property type="entry name" value="Glycos_transf_2"/>
    <property type="match status" value="1"/>
</dbReference>
<keyword evidence="5 9" id="KW-0812">Transmembrane</keyword>
<accession>A0A426U1N9</accession>
<evidence type="ECO:0000256" key="1">
    <source>
        <dbReference type="ARBA" id="ARBA00004651"/>
    </source>
</evidence>
<keyword evidence="3" id="KW-0328">Glycosyltransferase</keyword>
<keyword evidence="6 9" id="KW-1133">Transmembrane helix</keyword>
<feature type="domain" description="Glycosyltransferase 2-like" evidence="10">
    <location>
        <begin position="71"/>
        <end position="231"/>
    </location>
</feature>
<evidence type="ECO:0000256" key="2">
    <source>
        <dbReference type="ARBA" id="ARBA00022475"/>
    </source>
</evidence>
<comment type="subcellular location">
    <subcellularLocation>
        <location evidence="1">Cell membrane</location>
        <topology evidence="1">Multi-pass membrane protein</topology>
    </subcellularLocation>
</comment>
<dbReference type="InterPro" id="IPR050256">
    <property type="entry name" value="Glycosyltransferase_2"/>
</dbReference>
<dbReference type="FunFam" id="3.90.550.10:FF:000079">
    <property type="entry name" value="Probable glycosyl transferase"/>
    <property type="match status" value="1"/>
</dbReference>
<dbReference type="AlphaFoldDB" id="A0A426U1N9"/>
<dbReference type="Gene3D" id="3.90.550.10">
    <property type="entry name" value="Spore Coat Polysaccharide Biosynthesis Protein SpsA, Chain A"/>
    <property type="match status" value="1"/>
</dbReference>
<dbReference type="InterPro" id="IPR029044">
    <property type="entry name" value="Nucleotide-diphossugar_trans"/>
</dbReference>
<dbReference type="EMBL" id="RSAS01000346">
    <property type="protein sequence ID" value="RRR73278.1"/>
    <property type="molecule type" value="Genomic_DNA"/>
</dbReference>
<evidence type="ECO:0000259" key="10">
    <source>
        <dbReference type="Pfam" id="PF00535"/>
    </source>
</evidence>
<dbReference type="InterPro" id="IPR001173">
    <property type="entry name" value="Glyco_trans_2-like"/>
</dbReference>
<evidence type="ECO:0000313" key="11">
    <source>
        <dbReference type="EMBL" id="RRR73278.1"/>
    </source>
</evidence>
<evidence type="ECO:0000256" key="4">
    <source>
        <dbReference type="ARBA" id="ARBA00022679"/>
    </source>
</evidence>
<comment type="caution">
    <text evidence="11">The sequence shown here is derived from an EMBL/GenBank/DDBJ whole genome shotgun (WGS) entry which is preliminary data.</text>
</comment>
<protein>
    <submittedName>
        <fullName evidence="11">Glycosyltransferase</fullName>
    </submittedName>
</protein>
<evidence type="ECO:0000256" key="7">
    <source>
        <dbReference type="ARBA" id="ARBA00023136"/>
    </source>
</evidence>
<dbReference type="GO" id="GO:0016757">
    <property type="term" value="F:glycosyltransferase activity"/>
    <property type="evidence" value="ECO:0007669"/>
    <property type="project" value="UniProtKB-KW"/>
</dbReference>
<dbReference type="PANTHER" id="PTHR48090">
    <property type="entry name" value="UNDECAPRENYL-PHOSPHATE 4-DEOXY-4-FORMAMIDO-L-ARABINOSE TRANSFERASE-RELATED"/>
    <property type="match status" value="1"/>
</dbReference>
<comment type="similarity">
    <text evidence="8">Belongs to the glycosyltransferase 2 family. GtrB subfamily.</text>
</comment>
<evidence type="ECO:0000313" key="12">
    <source>
        <dbReference type="Proteomes" id="UP000280307"/>
    </source>
</evidence>